<organism evidence="3 4">
    <name type="scientific">Cereibacter changlensis JA139</name>
    <dbReference type="NCBI Taxonomy" id="1188249"/>
    <lineage>
        <taxon>Bacteria</taxon>
        <taxon>Pseudomonadati</taxon>
        <taxon>Pseudomonadota</taxon>
        <taxon>Alphaproteobacteria</taxon>
        <taxon>Rhodobacterales</taxon>
        <taxon>Paracoccaceae</taxon>
        <taxon>Cereibacter</taxon>
    </lineage>
</organism>
<dbReference type="InterPro" id="IPR022062">
    <property type="entry name" value="DUF3618"/>
</dbReference>
<dbReference type="AlphaFoldDB" id="A0A2T4JUD0"/>
<dbReference type="EMBL" id="PZKG01000048">
    <property type="protein sequence ID" value="PTE21504.1"/>
    <property type="molecule type" value="Genomic_DNA"/>
</dbReference>
<dbReference type="Gene3D" id="1.20.120.20">
    <property type="entry name" value="Apolipoprotein"/>
    <property type="match status" value="1"/>
</dbReference>
<evidence type="ECO:0000313" key="4">
    <source>
        <dbReference type="Proteomes" id="UP000241010"/>
    </source>
</evidence>
<keyword evidence="2" id="KW-0472">Membrane</keyword>
<feature type="transmembrane region" description="Helical" evidence="2">
    <location>
        <begin position="240"/>
        <end position="257"/>
    </location>
</feature>
<evidence type="ECO:0000256" key="1">
    <source>
        <dbReference type="SAM" id="MobiDB-lite"/>
    </source>
</evidence>
<protein>
    <recommendedName>
        <fullName evidence="5">DUF3618 domain-containing protein</fullName>
    </recommendedName>
</protein>
<dbReference type="OrthoDB" id="7471221at2"/>
<evidence type="ECO:0000313" key="3">
    <source>
        <dbReference type="EMBL" id="PTE21504.1"/>
    </source>
</evidence>
<comment type="caution">
    <text evidence="3">The sequence shown here is derived from an EMBL/GenBank/DDBJ whole genome shotgun (WGS) entry which is preliminary data.</text>
</comment>
<proteinExistence type="predicted"/>
<feature type="compositionally biased region" description="Basic and acidic residues" evidence="1">
    <location>
        <begin position="331"/>
        <end position="362"/>
    </location>
</feature>
<sequence>MSDTADHLEREVEARRASVESTLDALKERMSVNQVIDEVGQFIGVEDARAALHTAGRQVRENPVALGMIGLGLAWLVLGNSGKDRRSGYDGYAGRSGSYEPYSGGSRDWRDERSGRGVIDKVVGAVSGAAESVGHAASAAGEKISSTLGGARDRASHYADDIGERSGSMRDSAYDRAAHLREDMGARGDSLRHRAGDFRNAAADRADDLRHRASDFRHAAADRAGHMRDQVSTTLEQQPLLIGAVAVVVGAVIGAALPRTRTEDRMMGQYRDDLMDEARAASAGLRDRAMDAAHHTYDAAVDAARDEGLVPEKGETVAAKLERVAGAAVQEAKDQVDPVLHGEKDEAGKSEMGKSGADKPEAAKTGFAAQDAGKTKV</sequence>
<dbReference type="Pfam" id="PF12277">
    <property type="entry name" value="DUF3618"/>
    <property type="match status" value="1"/>
</dbReference>
<feature type="region of interest" description="Disordered" evidence="1">
    <location>
        <begin position="329"/>
        <end position="377"/>
    </location>
</feature>
<dbReference type="RefSeq" id="WP_107664120.1">
    <property type="nucleotide sequence ID" value="NZ_PZKG01000048.1"/>
</dbReference>
<accession>A0A2T4JUD0</accession>
<keyword evidence="4" id="KW-1185">Reference proteome</keyword>
<evidence type="ECO:0008006" key="5">
    <source>
        <dbReference type="Google" id="ProtNLM"/>
    </source>
</evidence>
<name>A0A2T4JUD0_9RHOB</name>
<reference evidence="3 4" key="1">
    <citation type="submission" date="2018-03" db="EMBL/GenBank/DDBJ databases">
        <title>Cereibacter changlensis.</title>
        <authorList>
            <person name="Meyer T.E."/>
            <person name="Miller S."/>
            <person name="Lodha T."/>
            <person name="Gandham S."/>
            <person name="Chintalapati S."/>
            <person name="Chintalapati V.R."/>
        </authorList>
    </citation>
    <scope>NUCLEOTIDE SEQUENCE [LARGE SCALE GENOMIC DNA]</scope>
    <source>
        <strain evidence="3 4">JA139</strain>
    </source>
</reference>
<gene>
    <name evidence="3" type="ORF">C5F48_11825</name>
</gene>
<keyword evidence="2" id="KW-0812">Transmembrane</keyword>
<dbReference type="Proteomes" id="UP000241010">
    <property type="component" value="Unassembled WGS sequence"/>
</dbReference>
<keyword evidence="2" id="KW-1133">Transmembrane helix</keyword>
<evidence type="ECO:0000256" key="2">
    <source>
        <dbReference type="SAM" id="Phobius"/>
    </source>
</evidence>